<dbReference type="EMBL" id="MU277240">
    <property type="protein sequence ID" value="KAI0058009.1"/>
    <property type="molecule type" value="Genomic_DNA"/>
</dbReference>
<accession>A0ACB8SNC5</accession>
<sequence>MDDSDDYFDDIILDDEAIAALDATESQFLAAETQHTRPAVDLPPAKRQKTAQGWNAPQKKGTGFSLEDDMPEISIRNGFYGVPGHSHSQSASQQSRLPPSHPPSQNMMATSSQNAVAGPSTVSQPRKTTPAPAQRPPPSHTITHRPPLANRPTLQRVPSRGVSTPVPSQRQGMTRHPSNNNLNGRQGPAPLQRHPTSRLNLSQAIDTARLQDEVTALRVELEMLRKANVQTQSSLNEALEEKRAKVGEAAILRHNYDKAVEMHRLEEAKLRSAKEKLEAAQAEMHQKQQQELELLRTQLVFKKHEYETSTHKSALAVHSSVRKAGGDFPSTQAPMSSQIRRWNQPDAGPSRHTKRSPIRMAPLVAPHSPRSQRKAKPVPPAPPAKKNAALPGFVNAFASASPRPPVSRYQDKGKGKERVSFLETSQWDIDNNALPPPSPPSSPTRPRKPSQKIRPAAMEIDQPEIADMSVDPEVSISMDVDAETDAVPLVAPMTPYLVEEFEDLEPQDWVGRLQQIVFTHTMPPTNANSLQILLSASFPSSDDAVAYSRACSKVLDVLGTSTPASDFELVARTVAAAFAQMAYLLHSQNLIKPLPALLSLLTVLTVSLPYFVLNLLTPQDRFSKRSPAILSTIGGIIPSHLTPAKVAAKDPDKAVYTELAQEVFHLLDVISFFIPPDLETQLSVVPLAPNVMSTLVDSAHPTWFLRDSMRSLSMLATRASIFRSLLSFPEDTPEEAKNFRKLPQIQNICRLLLDGTRTGTEANAMSTYALVTFVQLAMADPDGVMILSESEDIIPSLVKFLTMHSTSLWEEDELLMGSPSLLSETVSAIAHGLLLLHYLVFHSEPPLSLRQKLQHASHRQFNGIGHMFAVTFGRLSYAEPPDQVSPDDKLKLEQLAEPARDLMELVVEGPESESIWAAFQGDPQPTDGADEDDVDV</sequence>
<name>A0ACB8SNC5_9AGAM</name>
<evidence type="ECO:0000313" key="2">
    <source>
        <dbReference type="Proteomes" id="UP000814140"/>
    </source>
</evidence>
<organism evidence="1 2">
    <name type="scientific">Artomyces pyxidatus</name>
    <dbReference type="NCBI Taxonomy" id="48021"/>
    <lineage>
        <taxon>Eukaryota</taxon>
        <taxon>Fungi</taxon>
        <taxon>Dikarya</taxon>
        <taxon>Basidiomycota</taxon>
        <taxon>Agaricomycotina</taxon>
        <taxon>Agaricomycetes</taxon>
        <taxon>Russulales</taxon>
        <taxon>Auriscalpiaceae</taxon>
        <taxon>Artomyces</taxon>
    </lineage>
</organism>
<keyword evidence="2" id="KW-1185">Reference proteome</keyword>
<dbReference type="Proteomes" id="UP000814140">
    <property type="component" value="Unassembled WGS sequence"/>
</dbReference>
<protein>
    <submittedName>
        <fullName evidence="1">Uncharacterized protein</fullName>
    </submittedName>
</protein>
<evidence type="ECO:0000313" key="1">
    <source>
        <dbReference type="EMBL" id="KAI0058009.1"/>
    </source>
</evidence>
<gene>
    <name evidence="1" type="ORF">BV25DRAFT_1325805</name>
</gene>
<comment type="caution">
    <text evidence="1">The sequence shown here is derived from an EMBL/GenBank/DDBJ whole genome shotgun (WGS) entry which is preliminary data.</text>
</comment>
<reference evidence="1" key="1">
    <citation type="submission" date="2021-03" db="EMBL/GenBank/DDBJ databases">
        <authorList>
            <consortium name="DOE Joint Genome Institute"/>
            <person name="Ahrendt S."/>
            <person name="Looney B.P."/>
            <person name="Miyauchi S."/>
            <person name="Morin E."/>
            <person name="Drula E."/>
            <person name="Courty P.E."/>
            <person name="Chicoki N."/>
            <person name="Fauchery L."/>
            <person name="Kohler A."/>
            <person name="Kuo A."/>
            <person name="Labutti K."/>
            <person name="Pangilinan J."/>
            <person name="Lipzen A."/>
            <person name="Riley R."/>
            <person name="Andreopoulos W."/>
            <person name="He G."/>
            <person name="Johnson J."/>
            <person name="Barry K.W."/>
            <person name="Grigoriev I.V."/>
            <person name="Nagy L."/>
            <person name="Hibbett D."/>
            <person name="Henrissat B."/>
            <person name="Matheny P.B."/>
            <person name="Labbe J."/>
            <person name="Martin F."/>
        </authorList>
    </citation>
    <scope>NUCLEOTIDE SEQUENCE</scope>
    <source>
        <strain evidence="1">HHB10654</strain>
    </source>
</reference>
<reference evidence="1" key="2">
    <citation type="journal article" date="2022" name="New Phytol.">
        <title>Evolutionary transition to the ectomycorrhizal habit in the genomes of a hyperdiverse lineage of mushroom-forming fungi.</title>
        <authorList>
            <person name="Looney B."/>
            <person name="Miyauchi S."/>
            <person name="Morin E."/>
            <person name="Drula E."/>
            <person name="Courty P.E."/>
            <person name="Kohler A."/>
            <person name="Kuo A."/>
            <person name="LaButti K."/>
            <person name="Pangilinan J."/>
            <person name="Lipzen A."/>
            <person name="Riley R."/>
            <person name="Andreopoulos W."/>
            <person name="He G."/>
            <person name="Johnson J."/>
            <person name="Nolan M."/>
            <person name="Tritt A."/>
            <person name="Barry K.W."/>
            <person name="Grigoriev I.V."/>
            <person name="Nagy L.G."/>
            <person name="Hibbett D."/>
            <person name="Henrissat B."/>
            <person name="Matheny P.B."/>
            <person name="Labbe J."/>
            <person name="Martin F.M."/>
        </authorList>
    </citation>
    <scope>NUCLEOTIDE SEQUENCE</scope>
    <source>
        <strain evidence="1">HHB10654</strain>
    </source>
</reference>
<proteinExistence type="predicted"/>